<evidence type="ECO:0000259" key="12">
    <source>
        <dbReference type="PROSITE" id="PS51846"/>
    </source>
</evidence>
<gene>
    <name evidence="13" type="ORF">DQ356_06065</name>
</gene>
<feature type="transmembrane region" description="Helical" evidence="10">
    <location>
        <begin position="131"/>
        <end position="153"/>
    </location>
</feature>
<dbReference type="OrthoDB" id="9798188at2"/>
<dbReference type="Pfam" id="PF01595">
    <property type="entry name" value="CNNM"/>
    <property type="match status" value="1"/>
</dbReference>
<evidence type="ECO:0000256" key="4">
    <source>
        <dbReference type="ARBA" id="ARBA00022737"/>
    </source>
</evidence>
<feature type="domain" description="CNNM transmembrane" evidence="12">
    <location>
        <begin position="1"/>
        <end position="196"/>
    </location>
</feature>
<feature type="transmembrane region" description="Helical" evidence="10">
    <location>
        <begin position="6"/>
        <end position="26"/>
    </location>
</feature>
<evidence type="ECO:0000256" key="6">
    <source>
        <dbReference type="ARBA" id="ARBA00023122"/>
    </source>
</evidence>
<evidence type="ECO:0000256" key="9">
    <source>
        <dbReference type="PROSITE-ProRule" id="PRU01193"/>
    </source>
</evidence>
<evidence type="ECO:0000313" key="14">
    <source>
        <dbReference type="Proteomes" id="UP000252172"/>
    </source>
</evidence>
<dbReference type="CDD" id="cd04590">
    <property type="entry name" value="CBS_pair_CorC_HlyC_assoc"/>
    <property type="match status" value="1"/>
</dbReference>
<dbReference type="RefSeq" id="WP_114303586.1">
    <property type="nucleotide sequence ID" value="NZ_QPIE01000004.1"/>
</dbReference>
<sequence length="426" mass="48206">MEIFIIFTLILLNGIFSMSEIALVSAKKFKLESAARKGNSHAQKALNLSENPNIFLSTVQIGITLIGILTGIYSGEKITVDVKTFFSNIPLLMPYADTLSVTVVLIILTFFSIVLGELIPKRIGLMFPEKIAILMAQPMTLVSVITRPFIWLLTTTNNLILGIFGIKGGNENIVSEEEIKAMVKESADGGDVQEIEQQIVQRVFALGDRKVRELMTHRQDLIYFDIQDDGFTIKSKVQESPHSVYPVVHKNLDNLLGLVLLKEIFPVAGSEVAFDLQNYLRQPITVYENTPAYKVLEKIKEERMHYAFVVNEYGTFEGMVTMDDLLDALIGNAIEDQHEEANMTEYEKGRYEMDGSYPFYKFLHQLDMEEEYEAGDYHTVAGFIINELQHFPAAGETMEWKGLLFKILHVEGVRIDKIEVTKLESD</sequence>
<feature type="transmembrane region" description="Helical" evidence="10">
    <location>
        <begin position="54"/>
        <end position="75"/>
    </location>
</feature>
<evidence type="ECO:0000256" key="2">
    <source>
        <dbReference type="ARBA" id="ARBA00022475"/>
    </source>
</evidence>
<keyword evidence="2" id="KW-1003">Cell membrane</keyword>
<dbReference type="SUPFAM" id="SSF54631">
    <property type="entry name" value="CBS-domain pair"/>
    <property type="match status" value="1"/>
</dbReference>
<evidence type="ECO:0000256" key="5">
    <source>
        <dbReference type="ARBA" id="ARBA00022989"/>
    </source>
</evidence>
<proteinExistence type="predicted"/>
<reference evidence="13 14" key="1">
    <citation type="submission" date="2018-07" db="EMBL/GenBank/DDBJ databases">
        <title>Chryseobacterium lacus sp. nov., isolated from lake water.</title>
        <authorList>
            <person name="Li C.-M."/>
        </authorList>
    </citation>
    <scope>NUCLEOTIDE SEQUENCE [LARGE SCALE GENOMIC DNA]</scope>
    <source>
        <strain evidence="13 14">YLOS41</strain>
    </source>
</reference>
<dbReference type="SMART" id="SM00116">
    <property type="entry name" value="CBS"/>
    <property type="match status" value="1"/>
</dbReference>
<protein>
    <submittedName>
        <fullName evidence="13">HlyC/CorC family transporter</fullName>
    </submittedName>
</protein>
<keyword evidence="4" id="KW-0677">Repeat</keyword>
<keyword evidence="3 9" id="KW-0812">Transmembrane</keyword>
<evidence type="ECO:0000256" key="7">
    <source>
        <dbReference type="ARBA" id="ARBA00023136"/>
    </source>
</evidence>
<comment type="caution">
    <text evidence="13">The sequence shown here is derived from an EMBL/GenBank/DDBJ whole genome shotgun (WGS) entry which is preliminary data.</text>
</comment>
<dbReference type="EMBL" id="QPIE01000004">
    <property type="protein sequence ID" value="RCU43000.1"/>
    <property type="molecule type" value="Genomic_DNA"/>
</dbReference>
<dbReference type="InterPro" id="IPR002550">
    <property type="entry name" value="CNNM"/>
</dbReference>
<keyword evidence="7 9" id="KW-0472">Membrane</keyword>
<dbReference type="Proteomes" id="UP000252172">
    <property type="component" value="Unassembled WGS sequence"/>
</dbReference>
<dbReference type="InterPro" id="IPR016169">
    <property type="entry name" value="FAD-bd_PCMH_sub2"/>
</dbReference>
<dbReference type="Pfam" id="PF03471">
    <property type="entry name" value="CorC_HlyC"/>
    <property type="match status" value="1"/>
</dbReference>
<evidence type="ECO:0000256" key="8">
    <source>
        <dbReference type="PROSITE-ProRule" id="PRU00703"/>
    </source>
</evidence>
<dbReference type="AlphaFoldDB" id="A0A368MYJ3"/>
<dbReference type="PROSITE" id="PS51846">
    <property type="entry name" value="CNNM"/>
    <property type="match status" value="1"/>
</dbReference>
<dbReference type="InterPro" id="IPR036318">
    <property type="entry name" value="FAD-bd_PCMH-like_sf"/>
</dbReference>
<dbReference type="InterPro" id="IPR000644">
    <property type="entry name" value="CBS_dom"/>
</dbReference>
<dbReference type="PROSITE" id="PS51371">
    <property type="entry name" value="CBS"/>
    <property type="match status" value="1"/>
</dbReference>
<evidence type="ECO:0000259" key="11">
    <source>
        <dbReference type="PROSITE" id="PS51371"/>
    </source>
</evidence>
<dbReference type="PANTHER" id="PTHR43099:SF5">
    <property type="entry name" value="HLYC_CORC FAMILY TRANSPORTER"/>
    <property type="match status" value="1"/>
</dbReference>
<dbReference type="Gene3D" id="3.30.465.10">
    <property type="match status" value="1"/>
</dbReference>
<dbReference type="PANTHER" id="PTHR43099">
    <property type="entry name" value="UPF0053 PROTEIN YRKA"/>
    <property type="match status" value="1"/>
</dbReference>
<dbReference type="Pfam" id="PF00571">
    <property type="entry name" value="CBS"/>
    <property type="match status" value="1"/>
</dbReference>
<name>A0A368MYJ3_9FLAO</name>
<dbReference type="Gene3D" id="3.10.580.10">
    <property type="entry name" value="CBS-domain"/>
    <property type="match status" value="1"/>
</dbReference>
<evidence type="ECO:0000256" key="3">
    <source>
        <dbReference type="ARBA" id="ARBA00022692"/>
    </source>
</evidence>
<dbReference type="SMART" id="SM01091">
    <property type="entry name" value="CorC_HlyC"/>
    <property type="match status" value="1"/>
</dbReference>
<evidence type="ECO:0000256" key="10">
    <source>
        <dbReference type="SAM" id="Phobius"/>
    </source>
</evidence>
<dbReference type="InterPro" id="IPR044751">
    <property type="entry name" value="Ion_transp-like_CBS"/>
</dbReference>
<comment type="subcellular location">
    <subcellularLocation>
        <location evidence="1">Cell membrane</location>
        <topology evidence="1">Multi-pass membrane protein</topology>
    </subcellularLocation>
</comment>
<keyword evidence="14" id="KW-1185">Reference proteome</keyword>
<keyword evidence="5 9" id="KW-1133">Transmembrane helix</keyword>
<dbReference type="SUPFAM" id="SSF56176">
    <property type="entry name" value="FAD-binding/transporter-associated domain-like"/>
    <property type="match status" value="1"/>
</dbReference>
<dbReference type="InterPro" id="IPR051676">
    <property type="entry name" value="UPF0053_domain"/>
</dbReference>
<dbReference type="GO" id="GO:0005886">
    <property type="term" value="C:plasma membrane"/>
    <property type="evidence" value="ECO:0007669"/>
    <property type="project" value="UniProtKB-SubCell"/>
</dbReference>
<organism evidence="13 14">
    <name type="scientific">Chryseobacterium lacus</name>
    <dbReference type="NCBI Taxonomy" id="2058346"/>
    <lineage>
        <taxon>Bacteria</taxon>
        <taxon>Pseudomonadati</taxon>
        <taxon>Bacteroidota</taxon>
        <taxon>Flavobacteriia</taxon>
        <taxon>Flavobacteriales</taxon>
        <taxon>Weeksellaceae</taxon>
        <taxon>Chryseobacterium group</taxon>
        <taxon>Chryseobacterium</taxon>
    </lineage>
</organism>
<keyword evidence="6 8" id="KW-0129">CBS domain</keyword>
<dbReference type="InterPro" id="IPR046342">
    <property type="entry name" value="CBS_dom_sf"/>
</dbReference>
<dbReference type="GO" id="GO:0050660">
    <property type="term" value="F:flavin adenine dinucleotide binding"/>
    <property type="evidence" value="ECO:0007669"/>
    <property type="project" value="InterPro"/>
</dbReference>
<accession>A0A368MYJ3</accession>
<dbReference type="InterPro" id="IPR005170">
    <property type="entry name" value="Transptr-assoc_dom"/>
</dbReference>
<feature type="transmembrane region" description="Helical" evidence="10">
    <location>
        <begin position="95"/>
        <end position="119"/>
    </location>
</feature>
<feature type="domain" description="CBS" evidence="11">
    <location>
        <begin position="279"/>
        <end position="340"/>
    </location>
</feature>
<evidence type="ECO:0000313" key="13">
    <source>
        <dbReference type="EMBL" id="RCU43000.1"/>
    </source>
</evidence>
<evidence type="ECO:0000256" key="1">
    <source>
        <dbReference type="ARBA" id="ARBA00004651"/>
    </source>
</evidence>